<dbReference type="GeneID" id="20243370"/>
<keyword evidence="2" id="KW-1185">Reference proteome</keyword>
<dbReference type="HOGENOM" id="CLU_2161216_0_0_1"/>
<dbReference type="KEGG" id="lgi:LOTGIDRAFT_175766"/>
<proteinExistence type="predicted"/>
<evidence type="ECO:0000313" key="1">
    <source>
        <dbReference type="EMBL" id="ESO91717.1"/>
    </source>
</evidence>
<dbReference type="CTD" id="20243370"/>
<sequence>MRGSNPGPSGFQEQSSWSLAITGHLYWEINKGYGGAQMSIRRLLEQSLLSGLVIINEKQLCKQIELHYIELKCLWCGTEARKVRRVNGLVRKGKSSGNLPTRKSTATIGVF</sequence>
<evidence type="ECO:0000313" key="2">
    <source>
        <dbReference type="Proteomes" id="UP000030746"/>
    </source>
</evidence>
<organism evidence="1 2">
    <name type="scientific">Lottia gigantea</name>
    <name type="common">Giant owl limpet</name>
    <dbReference type="NCBI Taxonomy" id="225164"/>
    <lineage>
        <taxon>Eukaryota</taxon>
        <taxon>Metazoa</taxon>
        <taxon>Spiralia</taxon>
        <taxon>Lophotrochozoa</taxon>
        <taxon>Mollusca</taxon>
        <taxon>Gastropoda</taxon>
        <taxon>Patellogastropoda</taxon>
        <taxon>Lottioidea</taxon>
        <taxon>Lottiidae</taxon>
        <taxon>Lottia</taxon>
    </lineage>
</organism>
<dbReference type="Proteomes" id="UP000030746">
    <property type="component" value="Unassembled WGS sequence"/>
</dbReference>
<dbReference type="EMBL" id="KB202229">
    <property type="protein sequence ID" value="ESO91717.1"/>
    <property type="molecule type" value="Genomic_DNA"/>
</dbReference>
<protein>
    <submittedName>
        <fullName evidence="1">Uncharacterized protein</fullName>
    </submittedName>
</protein>
<dbReference type="RefSeq" id="XP_009057594.1">
    <property type="nucleotide sequence ID" value="XM_009059346.1"/>
</dbReference>
<name>V4A4S3_LOTGI</name>
<accession>V4A4S3</accession>
<gene>
    <name evidence="1" type="ORF">LOTGIDRAFT_175766</name>
</gene>
<reference evidence="1 2" key="1">
    <citation type="journal article" date="2013" name="Nature">
        <title>Insights into bilaterian evolution from three spiralian genomes.</title>
        <authorList>
            <person name="Simakov O."/>
            <person name="Marletaz F."/>
            <person name="Cho S.J."/>
            <person name="Edsinger-Gonzales E."/>
            <person name="Havlak P."/>
            <person name="Hellsten U."/>
            <person name="Kuo D.H."/>
            <person name="Larsson T."/>
            <person name="Lv J."/>
            <person name="Arendt D."/>
            <person name="Savage R."/>
            <person name="Osoegawa K."/>
            <person name="de Jong P."/>
            <person name="Grimwood J."/>
            <person name="Chapman J.A."/>
            <person name="Shapiro H."/>
            <person name="Aerts A."/>
            <person name="Otillar R.P."/>
            <person name="Terry A.Y."/>
            <person name="Boore J.L."/>
            <person name="Grigoriev I.V."/>
            <person name="Lindberg D.R."/>
            <person name="Seaver E.C."/>
            <person name="Weisblat D.A."/>
            <person name="Putnam N.H."/>
            <person name="Rokhsar D.S."/>
        </authorList>
    </citation>
    <scope>NUCLEOTIDE SEQUENCE [LARGE SCALE GENOMIC DNA]</scope>
</reference>
<dbReference type="AlphaFoldDB" id="V4A4S3"/>